<keyword evidence="3" id="KW-1185">Reference proteome</keyword>
<feature type="compositionally biased region" description="Basic and acidic residues" evidence="1">
    <location>
        <begin position="162"/>
        <end position="177"/>
    </location>
</feature>
<protein>
    <submittedName>
        <fullName evidence="2">Uncharacterized protein</fullName>
    </submittedName>
</protein>
<gene>
    <name evidence="2" type="ORF">FHX48_000034</name>
</gene>
<feature type="compositionally biased region" description="Basic and acidic residues" evidence="1">
    <location>
        <begin position="10"/>
        <end position="32"/>
    </location>
</feature>
<proteinExistence type="predicted"/>
<evidence type="ECO:0000256" key="1">
    <source>
        <dbReference type="SAM" id="MobiDB-lite"/>
    </source>
</evidence>
<dbReference type="RefSeq" id="WP_167044740.1">
    <property type="nucleotide sequence ID" value="NZ_JAAOZB010000001.1"/>
</dbReference>
<name>A0A7W3JL93_9MICO</name>
<feature type="compositionally biased region" description="Basic and acidic residues" evidence="1">
    <location>
        <begin position="61"/>
        <end position="87"/>
    </location>
</feature>
<accession>A0A7W3JL93</accession>
<dbReference type="Proteomes" id="UP000526083">
    <property type="component" value="Unassembled WGS sequence"/>
</dbReference>
<organism evidence="2 3">
    <name type="scientific">Microbacterium halimionae</name>
    <dbReference type="NCBI Taxonomy" id="1526413"/>
    <lineage>
        <taxon>Bacteria</taxon>
        <taxon>Bacillati</taxon>
        <taxon>Actinomycetota</taxon>
        <taxon>Actinomycetes</taxon>
        <taxon>Micrococcales</taxon>
        <taxon>Microbacteriaceae</taxon>
        <taxon>Microbacterium</taxon>
    </lineage>
</organism>
<evidence type="ECO:0000313" key="2">
    <source>
        <dbReference type="EMBL" id="MBA8814982.1"/>
    </source>
</evidence>
<dbReference type="AlphaFoldDB" id="A0A7W3JL93"/>
<sequence>MDEYTGPPKHRGESDRFECGSVDELRREESARYGEVANHSGCGATQYARNSSEHPGGCGKEPSESGDHAVRHDVVKTLIERERDTTGERQVGADQSEKDSCDASSTSGRIPAGEASKIGSYPAGENNHKHACDGQRCVEHGAGCGGEHSETTEVEVPPHGIRGGEDCETHPHDENAHNRKPKLRRCDADRAEGTERAQRCYSSKWAFNRK</sequence>
<feature type="region of interest" description="Disordered" evidence="1">
    <location>
        <begin position="144"/>
        <end position="184"/>
    </location>
</feature>
<reference evidence="2 3" key="1">
    <citation type="submission" date="2020-07" db="EMBL/GenBank/DDBJ databases">
        <title>Sequencing the genomes of 1000 actinobacteria strains.</title>
        <authorList>
            <person name="Klenk H.-P."/>
        </authorList>
    </citation>
    <scope>NUCLEOTIDE SEQUENCE [LARGE SCALE GENOMIC DNA]</scope>
    <source>
        <strain evidence="2 3">DSM 27576</strain>
    </source>
</reference>
<comment type="caution">
    <text evidence="2">The sequence shown here is derived from an EMBL/GenBank/DDBJ whole genome shotgun (WGS) entry which is preliminary data.</text>
</comment>
<dbReference type="EMBL" id="JACGWY010000001">
    <property type="protein sequence ID" value="MBA8814982.1"/>
    <property type="molecule type" value="Genomic_DNA"/>
</dbReference>
<evidence type="ECO:0000313" key="3">
    <source>
        <dbReference type="Proteomes" id="UP000526083"/>
    </source>
</evidence>
<feature type="region of interest" description="Disordered" evidence="1">
    <location>
        <begin position="1"/>
        <end position="131"/>
    </location>
</feature>